<name>A0A1G9MBZ8_9GAMM</name>
<evidence type="ECO:0000313" key="2">
    <source>
        <dbReference type="EMBL" id="SDL71205.1"/>
    </source>
</evidence>
<dbReference type="RefSeq" id="WP_245704191.1">
    <property type="nucleotide sequence ID" value="NZ_FNGI01000006.1"/>
</dbReference>
<gene>
    <name evidence="2" type="ORF">SAMN05661010_02380</name>
</gene>
<protein>
    <recommendedName>
        <fullName evidence="4">DUF3450 domain-containing protein</fullName>
    </recommendedName>
</protein>
<accession>A0A1G9MBZ8</accession>
<reference evidence="2 3" key="1">
    <citation type="submission" date="2016-10" db="EMBL/GenBank/DDBJ databases">
        <authorList>
            <person name="de Groot N.N."/>
        </authorList>
    </citation>
    <scope>NUCLEOTIDE SEQUENCE [LARGE SCALE GENOMIC DNA]</scope>
    <source>
        <strain evidence="2 3">DSM 14789</strain>
    </source>
</reference>
<evidence type="ECO:0000256" key="1">
    <source>
        <dbReference type="SAM" id="Coils"/>
    </source>
</evidence>
<dbReference type="AlphaFoldDB" id="A0A1G9MBZ8"/>
<dbReference type="InterPro" id="IPR016866">
    <property type="entry name" value="UCP028069"/>
</dbReference>
<dbReference type="EMBL" id="FNGI01000006">
    <property type="protein sequence ID" value="SDL71205.1"/>
    <property type="molecule type" value="Genomic_DNA"/>
</dbReference>
<organism evidence="2 3">
    <name type="scientific">Modicisalibacter muralis</name>
    <dbReference type="NCBI Taxonomy" id="119000"/>
    <lineage>
        <taxon>Bacteria</taxon>
        <taxon>Pseudomonadati</taxon>
        <taxon>Pseudomonadota</taxon>
        <taxon>Gammaproteobacteria</taxon>
        <taxon>Oceanospirillales</taxon>
        <taxon>Halomonadaceae</taxon>
        <taxon>Modicisalibacter</taxon>
    </lineage>
</organism>
<dbReference type="Proteomes" id="UP000198654">
    <property type="component" value="Unassembled WGS sequence"/>
</dbReference>
<dbReference type="PIRSF" id="PIRSF028069">
    <property type="entry name" value="UCP028069"/>
    <property type="match status" value="1"/>
</dbReference>
<keyword evidence="3" id="KW-1185">Reference proteome</keyword>
<feature type="coiled-coil region" evidence="1">
    <location>
        <begin position="50"/>
        <end position="81"/>
    </location>
</feature>
<evidence type="ECO:0000313" key="3">
    <source>
        <dbReference type="Proteomes" id="UP000198654"/>
    </source>
</evidence>
<sequence>MRGASEESMIAENKLRKRLRRPWHLSAVLLLGISATVPAQDALREQSIAAQQAQAELQDKIDTADDATREALRELRATEREAHRLRAYNAELAPLIERRAATIEQRERALDQLSVTRETLPVSMRDMVESLRRWIESDMPFLREERLARVESLKTMLVNPAMTPADKLDRLLGAWRAELDYGREIDAWRGSLVGNADRQVEYLRLGRVGFYYLTPDGDEGGVWKASAGEWQALNDDQLGELRKGLSIAREQRAPELLALPVSVEVTQGQARNDQKRNKEARS</sequence>
<evidence type="ECO:0008006" key="4">
    <source>
        <dbReference type="Google" id="ProtNLM"/>
    </source>
</evidence>
<dbReference type="STRING" id="119000.SAMN05661010_02380"/>
<proteinExistence type="predicted"/>
<dbReference type="Pfam" id="PF11932">
    <property type="entry name" value="DUF3450"/>
    <property type="match status" value="1"/>
</dbReference>
<keyword evidence="1" id="KW-0175">Coiled coil</keyword>